<keyword evidence="3" id="KW-1185">Reference proteome</keyword>
<protein>
    <recommendedName>
        <fullName evidence="4">Hydrophobin</fullName>
    </recommendedName>
</protein>
<evidence type="ECO:0000313" key="2">
    <source>
        <dbReference type="EMBL" id="RGP67639.1"/>
    </source>
</evidence>
<gene>
    <name evidence="2" type="ORF">FSPOR_5827</name>
</gene>
<sequence>MKATLILALPAMALAAATPPTIEERQLPGLGGLLNVQCLQRIVNIDQCFPNLGSGATPTLGNLLACITDLPTILFSVPAALGCLRVPLSKA</sequence>
<organism evidence="2 3">
    <name type="scientific">Fusarium sporotrichioides</name>
    <dbReference type="NCBI Taxonomy" id="5514"/>
    <lineage>
        <taxon>Eukaryota</taxon>
        <taxon>Fungi</taxon>
        <taxon>Dikarya</taxon>
        <taxon>Ascomycota</taxon>
        <taxon>Pezizomycotina</taxon>
        <taxon>Sordariomycetes</taxon>
        <taxon>Hypocreomycetidae</taxon>
        <taxon>Hypocreales</taxon>
        <taxon>Nectriaceae</taxon>
        <taxon>Fusarium</taxon>
    </lineage>
</organism>
<dbReference type="EMBL" id="PXOF01000079">
    <property type="protein sequence ID" value="RGP67639.1"/>
    <property type="molecule type" value="Genomic_DNA"/>
</dbReference>
<dbReference type="AlphaFoldDB" id="A0A395S6G5"/>
<comment type="caution">
    <text evidence="2">The sequence shown here is derived from an EMBL/GenBank/DDBJ whole genome shotgun (WGS) entry which is preliminary data.</text>
</comment>
<feature type="signal peptide" evidence="1">
    <location>
        <begin position="1"/>
        <end position="15"/>
    </location>
</feature>
<feature type="chain" id="PRO_5017218194" description="Hydrophobin" evidence="1">
    <location>
        <begin position="16"/>
        <end position="91"/>
    </location>
</feature>
<evidence type="ECO:0008006" key="4">
    <source>
        <dbReference type="Google" id="ProtNLM"/>
    </source>
</evidence>
<dbReference type="Proteomes" id="UP000266152">
    <property type="component" value="Unassembled WGS sequence"/>
</dbReference>
<reference evidence="2 3" key="1">
    <citation type="journal article" date="2018" name="PLoS Pathog.">
        <title>Evolution of structural diversity of trichothecenes, a family of toxins produced by plant pathogenic and entomopathogenic fungi.</title>
        <authorList>
            <person name="Proctor R.H."/>
            <person name="McCormick S.P."/>
            <person name="Kim H.S."/>
            <person name="Cardoza R.E."/>
            <person name="Stanley A.M."/>
            <person name="Lindo L."/>
            <person name="Kelly A."/>
            <person name="Brown D.W."/>
            <person name="Lee T."/>
            <person name="Vaughan M.M."/>
            <person name="Alexander N.J."/>
            <person name="Busman M."/>
            <person name="Gutierrez S."/>
        </authorList>
    </citation>
    <scope>NUCLEOTIDE SEQUENCE [LARGE SCALE GENOMIC DNA]</scope>
    <source>
        <strain evidence="2 3">NRRL 3299</strain>
    </source>
</reference>
<evidence type="ECO:0000313" key="3">
    <source>
        <dbReference type="Proteomes" id="UP000266152"/>
    </source>
</evidence>
<proteinExistence type="predicted"/>
<keyword evidence="1" id="KW-0732">Signal</keyword>
<accession>A0A395S6G5</accession>
<evidence type="ECO:0000256" key="1">
    <source>
        <dbReference type="SAM" id="SignalP"/>
    </source>
</evidence>
<name>A0A395S6G5_FUSSP</name>